<keyword evidence="1" id="KW-0812">Transmembrane</keyword>
<dbReference type="AlphaFoldDB" id="A0A4Y9XNN0"/>
<feature type="transmembrane region" description="Helical" evidence="1">
    <location>
        <begin position="6"/>
        <end position="27"/>
    </location>
</feature>
<dbReference type="Proteomes" id="UP000298327">
    <property type="component" value="Unassembled WGS sequence"/>
</dbReference>
<keyword evidence="1" id="KW-0472">Membrane</keyword>
<evidence type="ECO:0000313" key="2">
    <source>
        <dbReference type="EMBL" id="TFY51358.1"/>
    </source>
</evidence>
<feature type="transmembrane region" description="Helical" evidence="1">
    <location>
        <begin position="39"/>
        <end position="61"/>
    </location>
</feature>
<organism evidence="2 3">
    <name type="scientific">Dentipellis fragilis</name>
    <dbReference type="NCBI Taxonomy" id="205917"/>
    <lineage>
        <taxon>Eukaryota</taxon>
        <taxon>Fungi</taxon>
        <taxon>Dikarya</taxon>
        <taxon>Basidiomycota</taxon>
        <taxon>Agaricomycotina</taxon>
        <taxon>Agaricomycetes</taxon>
        <taxon>Russulales</taxon>
        <taxon>Hericiaceae</taxon>
        <taxon>Dentipellis</taxon>
    </lineage>
</organism>
<gene>
    <name evidence="2" type="ORF">EVG20_g11037</name>
</gene>
<dbReference type="EMBL" id="SEOQ01001539">
    <property type="protein sequence ID" value="TFY51358.1"/>
    <property type="molecule type" value="Genomic_DNA"/>
</dbReference>
<evidence type="ECO:0000256" key="1">
    <source>
        <dbReference type="SAM" id="Phobius"/>
    </source>
</evidence>
<proteinExistence type="predicted"/>
<protein>
    <submittedName>
        <fullName evidence="2">Uncharacterized protein</fullName>
    </submittedName>
</protein>
<feature type="non-terminal residue" evidence="2">
    <location>
        <position position="259"/>
    </location>
</feature>
<feature type="transmembrane region" description="Helical" evidence="1">
    <location>
        <begin position="238"/>
        <end position="256"/>
    </location>
</feature>
<dbReference type="OrthoDB" id="2126185at2759"/>
<keyword evidence="3" id="KW-1185">Reference proteome</keyword>
<sequence>MALSHPVALSIFASYFLSIIALFVLILRSFPRRIPPNVSSFRVYTFAVLTLASFLHTWYYMLDFLQWSFVDFERSAFFGQTDAALRAIPIATRVARWLSYTALFEQAWTAVARAPLNWWWSEQICLFTAGTWTIALATYGRTHRVKHLWAYMLLGQLVAISVASCLFYEELLFFPRSRISLSPSVAKSPSKRLPGNTTTASTPIPTCRLPLPPTTYLPVIFSTILTILLPTALTQGLFFPALLAIHILLIIPLLPLPQR</sequence>
<name>A0A4Y9XNN0_9AGAM</name>
<reference evidence="2 3" key="1">
    <citation type="submission" date="2019-02" db="EMBL/GenBank/DDBJ databases">
        <title>Genome sequencing of the rare red list fungi Dentipellis fragilis.</title>
        <authorList>
            <person name="Buettner E."/>
            <person name="Kellner H."/>
        </authorList>
    </citation>
    <scope>NUCLEOTIDE SEQUENCE [LARGE SCALE GENOMIC DNA]</scope>
    <source>
        <strain evidence="2 3">DSM 105465</strain>
    </source>
</reference>
<accession>A0A4Y9XNN0</accession>
<feature type="transmembrane region" description="Helical" evidence="1">
    <location>
        <begin position="148"/>
        <end position="168"/>
    </location>
</feature>
<comment type="caution">
    <text evidence="2">The sequence shown here is derived from an EMBL/GenBank/DDBJ whole genome shotgun (WGS) entry which is preliminary data.</text>
</comment>
<keyword evidence="1" id="KW-1133">Transmembrane helix</keyword>
<evidence type="ECO:0000313" key="3">
    <source>
        <dbReference type="Proteomes" id="UP000298327"/>
    </source>
</evidence>